<dbReference type="AlphaFoldDB" id="X0YZT4"/>
<protein>
    <submittedName>
        <fullName evidence="1">Uncharacterized protein</fullName>
    </submittedName>
</protein>
<evidence type="ECO:0000313" key="1">
    <source>
        <dbReference type="EMBL" id="GAG41941.1"/>
    </source>
</evidence>
<gene>
    <name evidence="1" type="ORF">S01H1_85533</name>
</gene>
<feature type="non-terminal residue" evidence="1">
    <location>
        <position position="1"/>
    </location>
</feature>
<comment type="caution">
    <text evidence="1">The sequence shown here is derived from an EMBL/GenBank/DDBJ whole genome shotgun (WGS) entry which is preliminary data.</text>
</comment>
<name>X0YZT4_9ZZZZ</name>
<accession>X0YZT4</accession>
<proteinExistence type="predicted"/>
<sequence length="83" mass="9258">SDSGGIRKDYSLICEVNATHAGTLINNRIYPPESMKKGLNSWTKPYKKPVLVDHNDASDPIGRVIKAKYINTPKGEVDEYKPI</sequence>
<organism evidence="1">
    <name type="scientific">marine sediment metagenome</name>
    <dbReference type="NCBI Taxonomy" id="412755"/>
    <lineage>
        <taxon>unclassified sequences</taxon>
        <taxon>metagenomes</taxon>
        <taxon>ecological metagenomes</taxon>
    </lineage>
</organism>
<dbReference type="EMBL" id="BARS01058784">
    <property type="protein sequence ID" value="GAG41941.1"/>
    <property type="molecule type" value="Genomic_DNA"/>
</dbReference>
<reference evidence="1" key="1">
    <citation type="journal article" date="2014" name="Front. Microbiol.">
        <title>High frequency of phylogenetically diverse reductive dehalogenase-homologous genes in deep subseafloor sedimentary metagenomes.</title>
        <authorList>
            <person name="Kawai M."/>
            <person name="Futagami T."/>
            <person name="Toyoda A."/>
            <person name="Takaki Y."/>
            <person name="Nishi S."/>
            <person name="Hori S."/>
            <person name="Arai W."/>
            <person name="Tsubouchi T."/>
            <person name="Morono Y."/>
            <person name="Uchiyama I."/>
            <person name="Ito T."/>
            <person name="Fujiyama A."/>
            <person name="Inagaki F."/>
            <person name="Takami H."/>
        </authorList>
    </citation>
    <scope>NUCLEOTIDE SEQUENCE</scope>
    <source>
        <strain evidence="1">Expedition CK06-06</strain>
    </source>
</reference>
<feature type="non-terminal residue" evidence="1">
    <location>
        <position position="83"/>
    </location>
</feature>